<accession>A0A7C8M0J9</accession>
<dbReference type="EMBL" id="JAADJZ010000036">
    <property type="protein sequence ID" value="KAF2865136.1"/>
    <property type="molecule type" value="Genomic_DNA"/>
</dbReference>
<protein>
    <submittedName>
        <fullName evidence="1">Uncharacterized protein</fullName>
    </submittedName>
</protein>
<gene>
    <name evidence="1" type="ORF">BDV95DRAFT_262480</name>
</gene>
<keyword evidence="2" id="KW-1185">Reference proteome</keyword>
<reference evidence="1 2" key="1">
    <citation type="submission" date="2020-01" db="EMBL/GenBank/DDBJ databases">
        <authorList>
            <consortium name="DOE Joint Genome Institute"/>
            <person name="Haridas S."/>
            <person name="Albert R."/>
            <person name="Binder M."/>
            <person name="Bloem J."/>
            <person name="Labutti K."/>
            <person name="Salamov A."/>
            <person name="Andreopoulos B."/>
            <person name="Baker S.E."/>
            <person name="Barry K."/>
            <person name="Bills G."/>
            <person name="Bluhm B.H."/>
            <person name="Cannon C."/>
            <person name="Castanera R."/>
            <person name="Culley D.E."/>
            <person name="Daum C."/>
            <person name="Ezra D."/>
            <person name="Gonzalez J.B."/>
            <person name="Henrissat B."/>
            <person name="Kuo A."/>
            <person name="Liang C."/>
            <person name="Lipzen A."/>
            <person name="Lutzoni F."/>
            <person name="Magnuson J."/>
            <person name="Mondo S."/>
            <person name="Nolan M."/>
            <person name="Ohm R."/>
            <person name="Pangilinan J."/>
            <person name="Park H.-J.H."/>
            <person name="Ramirez L."/>
            <person name="Alfaro M."/>
            <person name="Sun H."/>
            <person name="Tritt A."/>
            <person name="Yoshinaga Y."/>
            <person name="Zwiers L.-H.L."/>
            <person name="Turgeon B.G."/>
            <person name="Goodwin S.B."/>
            <person name="Spatafora J.W."/>
            <person name="Crous P.W."/>
            <person name="Grigoriev I.V."/>
        </authorList>
    </citation>
    <scope>NUCLEOTIDE SEQUENCE [LARGE SCALE GENOMIC DNA]</scope>
    <source>
        <strain evidence="1 2">CBS 611.86</strain>
    </source>
</reference>
<evidence type="ECO:0000313" key="1">
    <source>
        <dbReference type="EMBL" id="KAF2865136.1"/>
    </source>
</evidence>
<dbReference type="AlphaFoldDB" id="A0A7C8M0J9"/>
<comment type="caution">
    <text evidence="1">The sequence shown here is derived from an EMBL/GenBank/DDBJ whole genome shotgun (WGS) entry which is preliminary data.</text>
</comment>
<evidence type="ECO:0000313" key="2">
    <source>
        <dbReference type="Proteomes" id="UP000481861"/>
    </source>
</evidence>
<organism evidence="1 2">
    <name type="scientific">Massariosphaeria phaeospora</name>
    <dbReference type="NCBI Taxonomy" id="100035"/>
    <lineage>
        <taxon>Eukaryota</taxon>
        <taxon>Fungi</taxon>
        <taxon>Dikarya</taxon>
        <taxon>Ascomycota</taxon>
        <taxon>Pezizomycotina</taxon>
        <taxon>Dothideomycetes</taxon>
        <taxon>Pleosporomycetidae</taxon>
        <taxon>Pleosporales</taxon>
        <taxon>Pleosporales incertae sedis</taxon>
        <taxon>Massariosphaeria</taxon>
    </lineage>
</organism>
<name>A0A7C8M0J9_9PLEO</name>
<proteinExistence type="predicted"/>
<sequence length="167" mass="18533">MIDLAFRHSQLFDKLQHFQHPTNSAPATYSTRPTSTASVCVLLRLPLPSSPILHASSLTLLLITAVQGPAGSAKATTLYNAAGYQARAHVRQLVMLVSSVLPLCSLRPLRYTQWFHQLFREHVSHDLSDYVLTTAVNNIVFHLHVILRVFAVFLNFADAVFTEGAPE</sequence>
<dbReference type="Proteomes" id="UP000481861">
    <property type="component" value="Unassembled WGS sequence"/>
</dbReference>